<proteinExistence type="predicted"/>
<feature type="region of interest" description="Disordered" evidence="1">
    <location>
        <begin position="67"/>
        <end position="89"/>
    </location>
</feature>
<reference evidence="2" key="1">
    <citation type="journal article" date="2020" name="Stud. Mycol.">
        <title>101 Dothideomycetes genomes: a test case for predicting lifestyles and emergence of pathogens.</title>
        <authorList>
            <person name="Haridas S."/>
            <person name="Albert R."/>
            <person name="Binder M."/>
            <person name="Bloem J."/>
            <person name="Labutti K."/>
            <person name="Salamov A."/>
            <person name="Andreopoulos B."/>
            <person name="Baker S."/>
            <person name="Barry K."/>
            <person name="Bills G."/>
            <person name="Bluhm B."/>
            <person name="Cannon C."/>
            <person name="Castanera R."/>
            <person name="Culley D."/>
            <person name="Daum C."/>
            <person name="Ezra D."/>
            <person name="Gonzalez J."/>
            <person name="Henrissat B."/>
            <person name="Kuo A."/>
            <person name="Liang C."/>
            <person name="Lipzen A."/>
            <person name="Lutzoni F."/>
            <person name="Magnuson J."/>
            <person name="Mondo S."/>
            <person name="Nolan M."/>
            <person name="Ohm R."/>
            <person name="Pangilinan J."/>
            <person name="Park H.-J."/>
            <person name="Ramirez L."/>
            <person name="Alfaro M."/>
            <person name="Sun H."/>
            <person name="Tritt A."/>
            <person name="Yoshinaga Y."/>
            <person name="Zwiers L.-H."/>
            <person name="Turgeon B."/>
            <person name="Goodwin S."/>
            <person name="Spatafora J."/>
            <person name="Crous P."/>
            <person name="Grigoriev I."/>
        </authorList>
    </citation>
    <scope>NUCLEOTIDE SEQUENCE</scope>
    <source>
        <strain evidence="2">SCOH1-5</strain>
    </source>
</reference>
<feature type="compositionally biased region" description="Basic and acidic residues" evidence="1">
    <location>
        <begin position="80"/>
        <end position="89"/>
    </location>
</feature>
<sequence>MNSDLGTPDAHDGFLNAAQSQQHERHVARNTHQEPWKRAPCEYAEPLDDRLCATIVSGLKHYSQPALPTKIMPSTMSDSQSKKQAREKEELACMGGWITDGVPAANERAIVKPAVEESKPKPPKSKSSSSSSSKHR</sequence>
<dbReference type="EMBL" id="ML992666">
    <property type="protein sequence ID" value="KAF2215403.1"/>
    <property type="molecule type" value="Genomic_DNA"/>
</dbReference>
<dbReference type="Proteomes" id="UP000799539">
    <property type="component" value="Unassembled WGS sequence"/>
</dbReference>
<protein>
    <submittedName>
        <fullName evidence="2">Uncharacterized protein</fullName>
    </submittedName>
</protein>
<feature type="region of interest" description="Disordered" evidence="1">
    <location>
        <begin position="102"/>
        <end position="136"/>
    </location>
</feature>
<organism evidence="2 3">
    <name type="scientific">Cercospora zeae-maydis SCOH1-5</name>
    <dbReference type="NCBI Taxonomy" id="717836"/>
    <lineage>
        <taxon>Eukaryota</taxon>
        <taxon>Fungi</taxon>
        <taxon>Dikarya</taxon>
        <taxon>Ascomycota</taxon>
        <taxon>Pezizomycotina</taxon>
        <taxon>Dothideomycetes</taxon>
        <taxon>Dothideomycetidae</taxon>
        <taxon>Mycosphaerellales</taxon>
        <taxon>Mycosphaerellaceae</taxon>
        <taxon>Cercospora</taxon>
    </lineage>
</organism>
<evidence type="ECO:0000256" key="1">
    <source>
        <dbReference type="SAM" id="MobiDB-lite"/>
    </source>
</evidence>
<gene>
    <name evidence="2" type="ORF">CERZMDRAFT_94814</name>
</gene>
<accession>A0A6A6FPP1</accession>
<evidence type="ECO:0000313" key="2">
    <source>
        <dbReference type="EMBL" id="KAF2215403.1"/>
    </source>
</evidence>
<feature type="region of interest" description="Disordered" evidence="1">
    <location>
        <begin position="1"/>
        <end position="34"/>
    </location>
</feature>
<evidence type="ECO:0000313" key="3">
    <source>
        <dbReference type="Proteomes" id="UP000799539"/>
    </source>
</evidence>
<name>A0A6A6FPP1_9PEZI</name>
<dbReference type="AlphaFoldDB" id="A0A6A6FPP1"/>
<feature type="compositionally biased region" description="Low complexity" evidence="1">
    <location>
        <begin position="125"/>
        <end position="136"/>
    </location>
</feature>
<keyword evidence="3" id="KW-1185">Reference proteome</keyword>
<feature type="compositionally biased region" description="Basic and acidic residues" evidence="1">
    <location>
        <begin position="22"/>
        <end position="34"/>
    </location>
</feature>